<keyword evidence="2" id="KW-1185">Reference proteome</keyword>
<dbReference type="GO" id="GO:0060122">
    <property type="term" value="P:inner ear receptor cell stereocilium organization"/>
    <property type="evidence" value="ECO:0007669"/>
    <property type="project" value="TreeGrafter"/>
</dbReference>
<name>A0A4W5MX70_9TELE</name>
<dbReference type="Ensembl" id="ENSHHUT00000044083.1">
    <property type="protein sequence ID" value="ENSHHUP00000042473.1"/>
    <property type="gene ID" value="ENSHHUG00000026154.1"/>
</dbReference>
<dbReference type="GO" id="GO:0097546">
    <property type="term" value="C:ciliary base"/>
    <property type="evidence" value="ECO:0007669"/>
    <property type="project" value="TreeGrafter"/>
</dbReference>
<accession>A0A4W5MX70</accession>
<reference evidence="1" key="3">
    <citation type="submission" date="2025-09" db="UniProtKB">
        <authorList>
            <consortium name="Ensembl"/>
        </authorList>
    </citation>
    <scope>IDENTIFICATION</scope>
</reference>
<evidence type="ECO:0000313" key="1">
    <source>
        <dbReference type="Ensembl" id="ENSHHUP00000042473.1"/>
    </source>
</evidence>
<reference evidence="2" key="1">
    <citation type="submission" date="2018-06" db="EMBL/GenBank/DDBJ databases">
        <title>Genome assembly of Danube salmon.</title>
        <authorList>
            <person name="Macqueen D.J."/>
            <person name="Gundappa M.K."/>
        </authorList>
    </citation>
    <scope>NUCLEOTIDE SEQUENCE [LARGE SCALE GENOMIC DNA]</scope>
</reference>
<dbReference type="AlphaFoldDB" id="A0A4W5MX70"/>
<organism evidence="1 2">
    <name type="scientific">Hucho hucho</name>
    <name type="common">huchen</name>
    <dbReference type="NCBI Taxonomy" id="62062"/>
    <lineage>
        <taxon>Eukaryota</taxon>
        <taxon>Metazoa</taxon>
        <taxon>Chordata</taxon>
        <taxon>Craniata</taxon>
        <taxon>Vertebrata</taxon>
        <taxon>Euteleostomi</taxon>
        <taxon>Actinopterygii</taxon>
        <taxon>Neopterygii</taxon>
        <taxon>Teleostei</taxon>
        <taxon>Protacanthopterygii</taxon>
        <taxon>Salmoniformes</taxon>
        <taxon>Salmonidae</taxon>
        <taxon>Salmoninae</taxon>
        <taxon>Hucho</taxon>
    </lineage>
</organism>
<dbReference type="GO" id="GO:0019894">
    <property type="term" value="F:kinesin binding"/>
    <property type="evidence" value="ECO:0007669"/>
    <property type="project" value="TreeGrafter"/>
</dbReference>
<dbReference type="GO" id="GO:1905515">
    <property type="term" value="P:non-motile cilium assembly"/>
    <property type="evidence" value="ECO:0007669"/>
    <property type="project" value="TreeGrafter"/>
</dbReference>
<dbReference type="GO" id="GO:0001822">
    <property type="term" value="P:kidney development"/>
    <property type="evidence" value="ECO:0007669"/>
    <property type="project" value="TreeGrafter"/>
</dbReference>
<proteinExistence type="predicted"/>
<dbReference type="GO" id="GO:0042073">
    <property type="term" value="P:intraciliary transport"/>
    <property type="evidence" value="ECO:0007669"/>
    <property type="project" value="TreeGrafter"/>
</dbReference>
<dbReference type="PANTHER" id="PTHR44117">
    <property type="entry name" value="INTRAFLAGELLAR TRANSPORT PROTEIN 88 HOMOLOG"/>
    <property type="match status" value="1"/>
</dbReference>
<dbReference type="PANTHER" id="PTHR44117:SF1">
    <property type="entry name" value="INTRAFLAGELLAR TRANSPORT PROTEIN 88 HOMOLOG"/>
    <property type="match status" value="1"/>
</dbReference>
<evidence type="ECO:0000313" key="2">
    <source>
        <dbReference type="Proteomes" id="UP000314982"/>
    </source>
</evidence>
<dbReference type="GO" id="GO:0097730">
    <property type="term" value="C:non-motile cilium"/>
    <property type="evidence" value="ECO:0007669"/>
    <property type="project" value="TreeGrafter"/>
</dbReference>
<dbReference type="GO" id="GO:0005814">
    <property type="term" value="C:centriole"/>
    <property type="evidence" value="ECO:0007669"/>
    <property type="project" value="TreeGrafter"/>
</dbReference>
<dbReference type="Proteomes" id="UP000314982">
    <property type="component" value="Unassembled WGS sequence"/>
</dbReference>
<dbReference type="STRING" id="62062.ENSHHUP00000042473"/>
<reference evidence="1" key="2">
    <citation type="submission" date="2025-08" db="UniProtKB">
        <authorList>
            <consortium name="Ensembl"/>
        </authorList>
    </citation>
    <scope>IDENTIFICATION</scope>
</reference>
<sequence length="133" mass="15720">MCLEESLDCFLKLKAILRNRAQLSFEMLEDPHQTTEWLIRVTPTDPQSLRYSPSNIDVIEWLGAYYIDTQFCEKAIQYFERATFKSTWGQGNVQSCPCSIDNLSSRFLRTQVKWEFMVTSCYRINCEFIIHLK</sequence>
<dbReference type="GO" id="GO:0036064">
    <property type="term" value="C:ciliary basal body"/>
    <property type="evidence" value="ECO:0007669"/>
    <property type="project" value="TreeGrafter"/>
</dbReference>
<protein>
    <submittedName>
        <fullName evidence="1">Uncharacterized protein</fullName>
    </submittedName>
</protein>